<name>A0A0W1RZG9_9EURY</name>
<sequence length="91" mass="10360">MLKAVALLDKQTPSDQPVKSSSVNELYQQICRQEGVDPLSWRRVRDLLHELEFLEIIERKRKGAGRGEGAYMETQLLDNPDTVMAACDEVE</sequence>
<evidence type="ECO:0000313" key="8">
    <source>
        <dbReference type="Proteomes" id="UP000053157"/>
    </source>
</evidence>
<dbReference type="GO" id="GO:0006260">
    <property type="term" value="P:DNA replication"/>
    <property type="evidence" value="ECO:0007669"/>
    <property type="project" value="UniProtKB-KW"/>
</dbReference>
<feature type="region of interest" description="Disordered" evidence="5">
    <location>
        <begin position="1"/>
        <end position="20"/>
    </location>
</feature>
<organism evidence="7 8">
    <name type="scientific">Haloferax profundi</name>
    <dbReference type="NCBI Taxonomy" id="1544718"/>
    <lineage>
        <taxon>Archaea</taxon>
        <taxon>Methanobacteriati</taxon>
        <taxon>Methanobacteriota</taxon>
        <taxon>Stenosarchaea group</taxon>
        <taxon>Halobacteria</taxon>
        <taxon>Halobacteriales</taxon>
        <taxon>Haloferacaceae</taxon>
        <taxon>Haloferax</taxon>
    </lineage>
</organism>
<reference evidence="7 8" key="1">
    <citation type="submission" date="2015-12" db="EMBL/GenBank/DDBJ databases">
        <title>Haloferax profundi sp. nov. isolated from the Discovery deep brine-seawater interface in the Red Sea.</title>
        <authorList>
            <person name="Zhang G."/>
            <person name="Stingl U."/>
            <person name="Rashid M."/>
        </authorList>
    </citation>
    <scope>NUCLEOTIDE SEQUENCE [LARGE SCALE GENOMIC DNA]</scope>
    <source>
        <strain evidence="7 8">SB29</strain>
    </source>
</reference>
<keyword evidence="3" id="KW-0547">Nucleotide-binding</keyword>
<dbReference type="CDD" id="cd08768">
    <property type="entry name" value="Cdc6_C"/>
    <property type="match status" value="1"/>
</dbReference>
<evidence type="ECO:0000259" key="6">
    <source>
        <dbReference type="SMART" id="SM01074"/>
    </source>
</evidence>
<comment type="similarity">
    <text evidence="1">Belongs to the CDC6/cdc18 family.</text>
</comment>
<evidence type="ECO:0000256" key="1">
    <source>
        <dbReference type="ARBA" id="ARBA00006184"/>
    </source>
</evidence>
<comment type="caution">
    <text evidence="7">The sequence shown here is derived from an EMBL/GenBank/DDBJ whole genome shotgun (WGS) entry which is preliminary data.</text>
</comment>
<feature type="compositionally biased region" description="Polar residues" evidence="5">
    <location>
        <begin position="11"/>
        <end position="20"/>
    </location>
</feature>
<proteinExistence type="inferred from homology"/>
<evidence type="ECO:0000256" key="4">
    <source>
        <dbReference type="ARBA" id="ARBA00022840"/>
    </source>
</evidence>
<dbReference type="Proteomes" id="UP000053157">
    <property type="component" value="Unassembled WGS sequence"/>
</dbReference>
<keyword evidence="8" id="KW-1185">Reference proteome</keyword>
<keyword evidence="2" id="KW-0235">DNA replication</keyword>
<gene>
    <name evidence="7" type="ORF">AUR66_18130</name>
</gene>
<evidence type="ECO:0000256" key="3">
    <source>
        <dbReference type="ARBA" id="ARBA00022741"/>
    </source>
</evidence>
<protein>
    <recommendedName>
        <fullName evidence="6">Cdc6 C-terminal domain-containing protein</fullName>
    </recommendedName>
</protein>
<dbReference type="SMART" id="SM01074">
    <property type="entry name" value="Cdc6_C"/>
    <property type="match status" value="1"/>
</dbReference>
<dbReference type="Pfam" id="PF09079">
    <property type="entry name" value="WHD_Cdc6"/>
    <property type="match status" value="1"/>
</dbReference>
<dbReference type="EMBL" id="LOPV01000448">
    <property type="protein sequence ID" value="KTG19119.1"/>
    <property type="molecule type" value="Genomic_DNA"/>
</dbReference>
<dbReference type="InterPro" id="IPR015163">
    <property type="entry name" value="Cdc6_C"/>
</dbReference>
<dbReference type="Gene3D" id="1.10.10.10">
    <property type="entry name" value="Winged helix-like DNA-binding domain superfamily/Winged helix DNA-binding domain"/>
    <property type="match status" value="1"/>
</dbReference>
<dbReference type="GO" id="GO:0005524">
    <property type="term" value="F:ATP binding"/>
    <property type="evidence" value="ECO:0007669"/>
    <property type="project" value="UniProtKB-KW"/>
</dbReference>
<dbReference type="InterPro" id="IPR036390">
    <property type="entry name" value="WH_DNA-bd_sf"/>
</dbReference>
<feature type="domain" description="Cdc6 C-terminal" evidence="6">
    <location>
        <begin position="2"/>
        <end position="87"/>
    </location>
</feature>
<dbReference type="SUPFAM" id="SSF46785">
    <property type="entry name" value="Winged helix' DNA-binding domain"/>
    <property type="match status" value="1"/>
</dbReference>
<evidence type="ECO:0000256" key="2">
    <source>
        <dbReference type="ARBA" id="ARBA00022705"/>
    </source>
</evidence>
<dbReference type="InterPro" id="IPR036388">
    <property type="entry name" value="WH-like_DNA-bd_sf"/>
</dbReference>
<evidence type="ECO:0000313" key="7">
    <source>
        <dbReference type="EMBL" id="KTG19119.1"/>
    </source>
</evidence>
<accession>A0A0W1RZG9</accession>
<evidence type="ECO:0000256" key="5">
    <source>
        <dbReference type="SAM" id="MobiDB-lite"/>
    </source>
</evidence>
<keyword evidence="4" id="KW-0067">ATP-binding</keyword>
<dbReference type="AlphaFoldDB" id="A0A0W1RZG9"/>